<name>A0A7J8MJ65_9ROSI</name>
<dbReference type="AlphaFoldDB" id="A0A7J8MJ65"/>
<evidence type="ECO:0000256" key="9">
    <source>
        <dbReference type="SAM" id="MobiDB-lite"/>
    </source>
</evidence>
<evidence type="ECO:0000256" key="5">
    <source>
        <dbReference type="ARBA" id="ARBA00022927"/>
    </source>
</evidence>
<keyword evidence="7" id="KW-0472">Membrane</keyword>
<dbReference type="InterPro" id="IPR007255">
    <property type="entry name" value="COG8"/>
</dbReference>
<comment type="subcellular location">
    <subcellularLocation>
        <location evidence="1">Golgi apparatus membrane</location>
        <topology evidence="1">Peripheral membrane protein</topology>
    </subcellularLocation>
</comment>
<evidence type="ECO:0000313" key="11">
    <source>
        <dbReference type="Proteomes" id="UP000593572"/>
    </source>
</evidence>
<evidence type="ECO:0000256" key="4">
    <source>
        <dbReference type="ARBA" id="ARBA00022448"/>
    </source>
</evidence>
<evidence type="ECO:0000256" key="1">
    <source>
        <dbReference type="ARBA" id="ARBA00004395"/>
    </source>
</evidence>
<feature type="region of interest" description="Disordered" evidence="9">
    <location>
        <begin position="457"/>
        <end position="509"/>
    </location>
</feature>
<organism evidence="10 11">
    <name type="scientific">Gossypium lobatum</name>
    <dbReference type="NCBI Taxonomy" id="34289"/>
    <lineage>
        <taxon>Eukaryota</taxon>
        <taxon>Viridiplantae</taxon>
        <taxon>Streptophyta</taxon>
        <taxon>Embryophyta</taxon>
        <taxon>Tracheophyta</taxon>
        <taxon>Spermatophyta</taxon>
        <taxon>Magnoliopsida</taxon>
        <taxon>eudicotyledons</taxon>
        <taxon>Gunneridae</taxon>
        <taxon>Pentapetalae</taxon>
        <taxon>rosids</taxon>
        <taxon>malvids</taxon>
        <taxon>Malvales</taxon>
        <taxon>Malvaceae</taxon>
        <taxon>Malvoideae</taxon>
        <taxon>Gossypium</taxon>
    </lineage>
</organism>
<keyword evidence="11" id="KW-1185">Reference proteome</keyword>
<evidence type="ECO:0000256" key="2">
    <source>
        <dbReference type="ARBA" id="ARBA00006419"/>
    </source>
</evidence>
<evidence type="ECO:0000256" key="8">
    <source>
        <dbReference type="ARBA" id="ARBA00031347"/>
    </source>
</evidence>
<evidence type="ECO:0000313" key="10">
    <source>
        <dbReference type="EMBL" id="MBA0564622.1"/>
    </source>
</evidence>
<evidence type="ECO:0000256" key="7">
    <source>
        <dbReference type="ARBA" id="ARBA00023136"/>
    </source>
</evidence>
<dbReference type="EMBL" id="JABEZX010000009">
    <property type="protein sequence ID" value="MBA0564622.1"/>
    <property type="molecule type" value="Genomic_DNA"/>
</dbReference>
<keyword evidence="5" id="KW-0653">Protein transport</keyword>
<dbReference type="PANTHER" id="PTHR21311:SF0">
    <property type="entry name" value="CONSERVED OLIGOMERIC GOLGI COMPLEX SUBUNIT 8"/>
    <property type="match status" value="1"/>
</dbReference>
<sequence length="509" mass="56616">MLTWPDMIKLTANSSEVGDSLPKSHPDPEMDPANHNLAMVMELQNGDIAVSLSASVASAMASLLPLASVSQQPYVSELLSFTLDCLHKDIRKEPKLLRVDTERIQRQMLEVAVGNYRAFISAADALVAIKEEVPSINKHLESMITVIPNLTSGCTEFVESAEHILENRKMNQTLLANHTLDLEAFVCKLLTLHPKGGFGWTIECGAVRLAYFLSHATVLLQRLPVIQAVAVEVRQTTPSLLSQLLQKLRSNIQHYLMFQFLRCRETWLTRILADVDQKMLASKDNRGWITVKYSGSVYGMREEVKVRNYCFMMSSDEFTWLSVTLVLDSHRWVPLPAVGFSATSISEDSQEDVTPPSYLMEQRRLQCVSVALNELRACALVSLKKVLAQELIKGLLRENESGLFLSLCQAFIEVAFPHSATCFGRCYPGGAALIMDAKNLYDGFGRLSTIASLKEPSKPVSNVEEKTTSENGDFPQAVMENGVEPTGTIDETRISNADEKEIEQSHFAD</sequence>
<keyword evidence="6" id="KW-0333">Golgi apparatus</keyword>
<comment type="caution">
    <text evidence="10">The sequence shown here is derived from an EMBL/GenBank/DDBJ whole genome shotgun (WGS) entry which is preliminary data.</text>
</comment>
<reference evidence="10 11" key="1">
    <citation type="journal article" date="2019" name="Genome Biol. Evol.">
        <title>Insights into the evolution of the New World diploid cottons (Gossypium, subgenus Houzingenia) based on genome sequencing.</title>
        <authorList>
            <person name="Grover C.E."/>
            <person name="Arick M.A. 2nd"/>
            <person name="Thrash A."/>
            <person name="Conover J.L."/>
            <person name="Sanders W.S."/>
            <person name="Peterson D.G."/>
            <person name="Frelichowski J.E."/>
            <person name="Scheffler J.A."/>
            <person name="Scheffler B.E."/>
            <person name="Wendel J.F."/>
        </authorList>
    </citation>
    <scope>NUCLEOTIDE SEQUENCE [LARGE SCALE GENOMIC DNA]</scope>
    <source>
        <strain evidence="10">157</strain>
        <tissue evidence="10">Leaf</tissue>
    </source>
</reference>
<dbReference type="GO" id="GO:0015031">
    <property type="term" value="P:protein transport"/>
    <property type="evidence" value="ECO:0007669"/>
    <property type="project" value="UniProtKB-KW"/>
</dbReference>
<proteinExistence type="inferred from homology"/>
<evidence type="ECO:0000256" key="3">
    <source>
        <dbReference type="ARBA" id="ARBA00020983"/>
    </source>
</evidence>
<dbReference type="Pfam" id="PF04124">
    <property type="entry name" value="Dor1"/>
    <property type="match status" value="1"/>
</dbReference>
<dbReference type="Proteomes" id="UP000593572">
    <property type="component" value="Unassembled WGS sequence"/>
</dbReference>
<dbReference type="GO" id="GO:0017119">
    <property type="term" value="C:Golgi transport complex"/>
    <property type="evidence" value="ECO:0007669"/>
    <property type="project" value="InterPro"/>
</dbReference>
<comment type="similarity">
    <text evidence="2">Belongs to the COG8 family.</text>
</comment>
<feature type="compositionally biased region" description="Basic and acidic residues" evidence="9">
    <location>
        <begin position="490"/>
        <end position="509"/>
    </location>
</feature>
<dbReference type="GO" id="GO:0006891">
    <property type="term" value="P:intra-Golgi vesicle-mediated transport"/>
    <property type="evidence" value="ECO:0007669"/>
    <property type="project" value="TreeGrafter"/>
</dbReference>
<dbReference type="PANTHER" id="PTHR21311">
    <property type="entry name" value="CONSERVED OLIGOMERIC GOLGI COMPLEX COMPONENT 8"/>
    <property type="match status" value="1"/>
</dbReference>
<dbReference type="GO" id="GO:0000139">
    <property type="term" value="C:Golgi membrane"/>
    <property type="evidence" value="ECO:0007669"/>
    <property type="project" value="UniProtKB-SubCell"/>
</dbReference>
<protein>
    <recommendedName>
        <fullName evidence="3">Conserved oligomeric Golgi complex subunit 8</fullName>
    </recommendedName>
    <alternativeName>
        <fullName evidence="8">Component of oligomeric Golgi complex 8</fullName>
    </alternativeName>
</protein>
<gene>
    <name evidence="10" type="ORF">Golob_009551</name>
</gene>
<accession>A0A7J8MJ65</accession>
<keyword evidence="4" id="KW-0813">Transport</keyword>
<evidence type="ECO:0000256" key="6">
    <source>
        <dbReference type="ARBA" id="ARBA00023034"/>
    </source>
</evidence>